<reference evidence="2" key="1">
    <citation type="submission" date="2022-11" db="UniProtKB">
        <authorList>
            <consortium name="WormBaseParasite"/>
        </authorList>
    </citation>
    <scope>IDENTIFICATION</scope>
</reference>
<dbReference type="AlphaFoldDB" id="A0A915K7K4"/>
<organism evidence="1 2">
    <name type="scientific">Romanomermis culicivorax</name>
    <name type="common">Nematode worm</name>
    <dbReference type="NCBI Taxonomy" id="13658"/>
    <lineage>
        <taxon>Eukaryota</taxon>
        <taxon>Metazoa</taxon>
        <taxon>Ecdysozoa</taxon>
        <taxon>Nematoda</taxon>
        <taxon>Enoplea</taxon>
        <taxon>Dorylaimia</taxon>
        <taxon>Mermithida</taxon>
        <taxon>Mermithoidea</taxon>
        <taxon>Mermithidae</taxon>
        <taxon>Romanomermis</taxon>
    </lineage>
</organism>
<evidence type="ECO:0000313" key="1">
    <source>
        <dbReference type="Proteomes" id="UP000887565"/>
    </source>
</evidence>
<proteinExistence type="predicted"/>
<sequence length="129" mass="14456">MAAECFLFSAGPKPPNDAKLPKFLDVLFIARGRISASSYLEQKSAFLNLKSEEGNAYATFSKMKEFTSAGFPNKLAKSAAKSRVKVFETFCCGILVKILQIGILRAIKCKGHQNKWKIEKNHSYIYEKI</sequence>
<dbReference type="WBParaSite" id="nRc.2.0.1.t34328-RA">
    <property type="protein sequence ID" value="nRc.2.0.1.t34328-RA"/>
    <property type="gene ID" value="nRc.2.0.1.g34328"/>
</dbReference>
<evidence type="ECO:0000313" key="2">
    <source>
        <dbReference type="WBParaSite" id="nRc.2.0.1.t34328-RA"/>
    </source>
</evidence>
<keyword evidence="1" id="KW-1185">Reference proteome</keyword>
<name>A0A915K7K4_ROMCU</name>
<accession>A0A915K7K4</accession>
<protein>
    <submittedName>
        <fullName evidence="2">Uncharacterized protein</fullName>
    </submittedName>
</protein>
<dbReference type="Proteomes" id="UP000887565">
    <property type="component" value="Unplaced"/>
</dbReference>